<dbReference type="EMBL" id="CM042044">
    <property type="protein sequence ID" value="KAI3687310.1"/>
    <property type="molecule type" value="Genomic_DNA"/>
</dbReference>
<keyword evidence="2" id="KW-1185">Reference proteome</keyword>
<dbReference type="Proteomes" id="UP001056120">
    <property type="component" value="Linkage Group LG27"/>
</dbReference>
<sequence length="155" mass="17565">MVGIMVAKDWNLQEEIILKWRDKEYSVWCKKEEDDSCPSWCIKNQKSDSAAPAPSNQTTESAAPTKWPRMEKKNSDPFLLDDIIREFGRGGKESSKPSTNIQLTDLYSSMVASSSAIIDVRRESDFDEGGNPKSEEETRSVDQEELNNEIKATIE</sequence>
<evidence type="ECO:0000313" key="1">
    <source>
        <dbReference type="EMBL" id="KAI3687310.1"/>
    </source>
</evidence>
<gene>
    <name evidence="1" type="ORF">L1987_81004</name>
</gene>
<protein>
    <submittedName>
        <fullName evidence="1">Uncharacterized protein</fullName>
    </submittedName>
</protein>
<organism evidence="1 2">
    <name type="scientific">Smallanthus sonchifolius</name>
    <dbReference type="NCBI Taxonomy" id="185202"/>
    <lineage>
        <taxon>Eukaryota</taxon>
        <taxon>Viridiplantae</taxon>
        <taxon>Streptophyta</taxon>
        <taxon>Embryophyta</taxon>
        <taxon>Tracheophyta</taxon>
        <taxon>Spermatophyta</taxon>
        <taxon>Magnoliopsida</taxon>
        <taxon>eudicotyledons</taxon>
        <taxon>Gunneridae</taxon>
        <taxon>Pentapetalae</taxon>
        <taxon>asterids</taxon>
        <taxon>campanulids</taxon>
        <taxon>Asterales</taxon>
        <taxon>Asteraceae</taxon>
        <taxon>Asteroideae</taxon>
        <taxon>Heliantheae alliance</taxon>
        <taxon>Millerieae</taxon>
        <taxon>Smallanthus</taxon>
    </lineage>
</organism>
<proteinExistence type="predicted"/>
<evidence type="ECO:0000313" key="2">
    <source>
        <dbReference type="Proteomes" id="UP001056120"/>
    </source>
</evidence>
<comment type="caution">
    <text evidence="1">The sequence shown here is derived from an EMBL/GenBank/DDBJ whole genome shotgun (WGS) entry which is preliminary data.</text>
</comment>
<reference evidence="1 2" key="2">
    <citation type="journal article" date="2022" name="Mol. Ecol. Resour.">
        <title>The genomes of chicory, endive, great burdock and yacon provide insights into Asteraceae paleo-polyploidization history and plant inulin production.</title>
        <authorList>
            <person name="Fan W."/>
            <person name="Wang S."/>
            <person name="Wang H."/>
            <person name="Wang A."/>
            <person name="Jiang F."/>
            <person name="Liu H."/>
            <person name="Zhao H."/>
            <person name="Xu D."/>
            <person name="Zhang Y."/>
        </authorList>
    </citation>
    <scope>NUCLEOTIDE SEQUENCE [LARGE SCALE GENOMIC DNA]</scope>
    <source>
        <strain evidence="2">cv. Yunnan</strain>
        <tissue evidence="1">Leaves</tissue>
    </source>
</reference>
<accession>A0ACB8YTH2</accession>
<reference evidence="2" key="1">
    <citation type="journal article" date="2022" name="Mol. Ecol. Resour.">
        <title>The genomes of chicory, endive, great burdock and yacon provide insights into Asteraceae palaeo-polyploidization history and plant inulin production.</title>
        <authorList>
            <person name="Fan W."/>
            <person name="Wang S."/>
            <person name="Wang H."/>
            <person name="Wang A."/>
            <person name="Jiang F."/>
            <person name="Liu H."/>
            <person name="Zhao H."/>
            <person name="Xu D."/>
            <person name="Zhang Y."/>
        </authorList>
    </citation>
    <scope>NUCLEOTIDE SEQUENCE [LARGE SCALE GENOMIC DNA]</scope>
    <source>
        <strain evidence="2">cv. Yunnan</strain>
    </source>
</reference>
<name>A0ACB8YTH2_9ASTR</name>